<keyword evidence="2" id="KW-0479">Metal-binding</keyword>
<dbReference type="InterPro" id="IPR024654">
    <property type="entry name" value="Calcineurin-like_PHP_lpxH"/>
</dbReference>
<dbReference type="InterPro" id="IPR000979">
    <property type="entry name" value="Phosphodiesterase_MJ0936/Vps29"/>
</dbReference>
<proteinExistence type="inferred from homology"/>
<protein>
    <recommendedName>
        <fullName evidence="2">Phosphoesterase</fullName>
        <ecNumber evidence="2">3.1.4.-</ecNumber>
    </recommendedName>
</protein>
<dbReference type="Gene3D" id="3.60.21.10">
    <property type="match status" value="1"/>
</dbReference>
<gene>
    <name evidence="4" type="ORF">D3H55_08620</name>
</gene>
<feature type="domain" description="Calcineurin-like phosphoesterase" evidence="3">
    <location>
        <begin position="9"/>
        <end position="141"/>
    </location>
</feature>
<organism evidence="4 5">
    <name type="scientific">Bacillus salacetis</name>
    <dbReference type="NCBI Taxonomy" id="2315464"/>
    <lineage>
        <taxon>Bacteria</taxon>
        <taxon>Bacillati</taxon>
        <taxon>Bacillota</taxon>
        <taxon>Bacilli</taxon>
        <taxon>Bacillales</taxon>
        <taxon>Bacillaceae</taxon>
        <taxon>Bacillus</taxon>
    </lineage>
</organism>
<dbReference type="OrthoDB" id="9800565at2"/>
<sequence>MPNRGEELPSILIRELKGADLIIHAGDWNTMALCELLQKYGPVEGVSGNTDNQDIKDAFPKSKILNAGGFSIGVVHGDGTGKTTEKRALEAFPEKPDIIIFGHSHIPYLRFVQGILLFNPGSATVKRKQPLYSFGILELDNEIKSHHIFYKDKKV</sequence>
<evidence type="ECO:0000256" key="2">
    <source>
        <dbReference type="RuleBase" id="RU362039"/>
    </source>
</evidence>
<comment type="cofactor">
    <cofactor evidence="2">
        <name>a divalent metal cation</name>
        <dbReference type="ChEBI" id="CHEBI:60240"/>
    </cofactor>
</comment>
<dbReference type="NCBIfam" id="TIGR00040">
    <property type="entry name" value="yfcE"/>
    <property type="match status" value="1"/>
</dbReference>
<dbReference type="SUPFAM" id="SSF56300">
    <property type="entry name" value="Metallo-dependent phosphatases"/>
    <property type="match status" value="1"/>
</dbReference>
<dbReference type="PANTHER" id="PTHR11124">
    <property type="entry name" value="VACUOLAR SORTING PROTEIN VPS29"/>
    <property type="match status" value="1"/>
</dbReference>
<dbReference type="GO" id="GO:0016787">
    <property type="term" value="F:hydrolase activity"/>
    <property type="evidence" value="ECO:0007669"/>
    <property type="project" value="UniProtKB-UniRule"/>
</dbReference>
<keyword evidence="5" id="KW-1185">Reference proteome</keyword>
<evidence type="ECO:0000259" key="3">
    <source>
        <dbReference type="Pfam" id="PF12850"/>
    </source>
</evidence>
<accession>A0A3A1R0T3</accession>
<dbReference type="GO" id="GO:0046872">
    <property type="term" value="F:metal ion binding"/>
    <property type="evidence" value="ECO:0007669"/>
    <property type="project" value="UniProtKB-KW"/>
</dbReference>
<dbReference type="Pfam" id="PF12850">
    <property type="entry name" value="Metallophos_2"/>
    <property type="match status" value="1"/>
</dbReference>
<reference evidence="4 5" key="1">
    <citation type="submission" date="2018-09" db="EMBL/GenBank/DDBJ databases">
        <title>Bacillus saliacetes sp. nov., isolated from Thai shrimp paste (Ka-pi).</title>
        <authorList>
            <person name="Daroonpunt R."/>
            <person name="Tanasupawat S."/>
            <person name="Yiamsombut S."/>
        </authorList>
    </citation>
    <scope>NUCLEOTIDE SEQUENCE [LARGE SCALE GENOMIC DNA]</scope>
    <source>
        <strain evidence="4 5">SKP7-4</strain>
    </source>
</reference>
<dbReference type="AlphaFoldDB" id="A0A3A1R0T3"/>
<name>A0A3A1R0T3_9BACI</name>
<dbReference type="EMBL" id="QXIR01000009">
    <property type="protein sequence ID" value="RIW35144.1"/>
    <property type="molecule type" value="Genomic_DNA"/>
</dbReference>
<comment type="similarity">
    <text evidence="1 2">Belongs to the metallophosphoesterase superfamily. YfcE family.</text>
</comment>
<evidence type="ECO:0000256" key="1">
    <source>
        <dbReference type="ARBA" id="ARBA00008950"/>
    </source>
</evidence>
<dbReference type="EC" id="3.1.4.-" evidence="2"/>
<dbReference type="Proteomes" id="UP000265801">
    <property type="component" value="Unassembled WGS sequence"/>
</dbReference>
<evidence type="ECO:0000313" key="5">
    <source>
        <dbReference type="Proteomes" id="UP000265801"/>
    </source>
</evidence>
<comment type="caution">
    <text evidence="4">The sequence shown here is derived from an EMBL/GenBank/DDBJ whole genome shotgun (WGS) entry which is preliminary data.</text>
</comment>
<dbReference type="InterPro" id="IPR029052">
    <property type="entry name" value="Metallo-depent_PP-like"/>
</dbReference>
<evidence type="ECO:0000313" key="4">
    <source>
        <dbReference type="EMBL" id="RIW35144.1"/>
    </source>
</evidence>